<dbReference type="InterPro" id="IPR045609">
    <property type="entry name" value="DUF6451"/>
</dbReference>
<dbReference type="AlphaFoldDB" id="A0A3M7QVX9"/>
<sequence length="101" mass="11229">MKTQDLANNAKLTGQYINGTKNKAMCINTELDTPITIDGTQIDTTSTVIDTQKSIKNRLAKAKSDFARLRQVWKSTIYSNETKLELFNSVVKAPLMNGSEC</sequence>
<feature type="domain" description="DUF6451" evidence="1">
    <location>
        <begin position="66"/>
        <end position="94"/>
    </location>
</feature>
<protein>
    <submittedName>
        <fullName evidence="2">RNA-directed DNA polymerase from mobile element jockey</fullName>
    </submittedName>
</protein>
<keyword evidence="2" id="KW-0548">Nucleotidyltransferase</keyword>
<comment type="caution">
    <text evidence="2">The sequence shown here is derived from an EMBL/GenBank/DDBJ whole genome shotgun (WGS) entry which is preliminary data.</text>
</comment>
<accession>A0A3M7QVX9</accession>
<evidence type="ECO:0000313" key="3">
    <source>
        <dbReference type="Proteomes" id="UP000276133"/>
    </source>
</evidence>
<organism evidence="2 3">
    <name type="scientific">Brachionus plicatilis</name>
    <name type="common">Marine rotifer</name>
    <name type="synonym">Brachionus muelleri</name>
    <dbReference type="NCBI Taxonomy" id="10195"/>
    <lineage>
        <taxon>Eukaryota</taxon>
        <taxon>Metazoa</taxon>
        <taxon>Spiralia</taxon>
        <taxon>Gnathifera</taxon>
        <taxon>Rotifera</taxon>
        <taxon>Eurotatoria</taxon>
        <taxon>Monogononta</taxon>
        <taxon>Pseudotrocha</taxon>
        <taxon>Ploima</taxon>
        <taxon>Brachionidae</taxon>
        <taxon>Brachionus</taxon>
    </lineage>
</organism>
<dbReference type="EMBL" id="REGN01005035">
    <property type="protein sequence ID" value="RNA15138.1"/>
    <property type="molecule type" value="Genomic_DNA"/>
</dbReference>
<dbReference type="Pfam" id="PF20049">
    <property type="entry name" value="DUF6451"/>
    <property type="match status" value="1"/>
</dbReference>
<proteinExistence type="predicted"/>
<evidence type="ECO:0000313" key="2">
    <source>
        <dbReference type="EMBL" id="RNA15138.1"/>
    </source>
</evidence>
<keyword evidence="2" id="KW-0695">RNA-directed DNA polymerase</keyword>
<gene>
    <name evidence="2" type="ORF">BpHYR1_039547</name>
</gene>
<dbReference type="Proteomes" id="UP000276133">
    <property type="component" value="Unassembled WGS sequence"/>
</dbReference>
<keyword evidence="2" id="KW-0808">Transferase</keyword>
<evidence type="ECO:0000259" key="1">
    <source>
        <dbReference type="Pfam" id="PF20049"/>
    </source>
</evidence>
<dbReference type="OrthoDB" id="10059790at2759"/>
<reference evidence="2 3" key="1">
    <citation type="journal article" date="2018" name="Sci. Rep.">
        <title>Genomic signatures of local adaptation to the degree of environmental predictability in rotifers.</title>
        <authorList>
            <person name="Franch-Gras L."/>
            <person name="Hahn C."/>
            <person name="Garcia-Roger E.M."/>
            <person name="Carmona M.J."/>
            <person name="Serra M."/>
            <person name="Gomez A."/>
        </authorList>
    </citation>
    <scope>NUCLEOTIDE SEQUENCE [LARGE SCALE GENOMIC DNA]</scope>
    <source>
        <strain evidence="2">HYR1</strain>
    </source>
</reference>
<name>A0A3M7QVX9_BRAPC</name>
<keyword evidence="3" id="KW-1185">Reference proteome</keyword>
<dbReference type="GO" id="GO:0003964">
    <property type="term" value="F:RNA-directed DNA polymerase activity"/>
    <property type="evidence" value="ECO:0007669"/>
    <property type="project" value="UniProtKB-KW"/>
</dbReference>
<dbReference type="STRING" id="10195.A0A3M7QVX9"/>